<dbReference type="EMBL" id="FOAZ01000016">
    <property type="protein sequence ID" value="SEL99891.1"/>
    <property type="molecule type" value="Genomic_DNA"/>
</dbReference>
<name>A0A1H7USD9_STRJI</name>
<dbReference type="GO" id="GO:0003700">
    <property type="term" value="F:DNA-binding transcription factor activity"/>
    <property type="evidence" value="ECO:0007669"/>
    <property type="project" value="TreeGrafter"/>
</dbReference>
<evidence type="ECO:0000313" key="6">
    <source>
        <dbReference type="EMBL" id="SEL99891.1"/>
    </source>
</evidence>
<dbReference type="GO" id="GO:0000976">
    <property type="term" value="F:transcription cis-regulatory region binding"/>
    <property type="evidence" value="ECO:0007669"/>
    <property type="project" value="TreeGrafter"/>
</dbReference>
<evidence type="ECO:0000256" key="1">
    <source>
        <dbReference type="ARBA" id="ARBA00023015"/>
    </source>
</evidence>
<dbReference type="PANTHER" id="PTHR30055">
    <property type="entry name" value="HTH-TYPE TRANSCRIPTIONAL REGULATOR RUTR"/>
    <property type="match status" value="1"/>
</dbReference>
<dbReference type="eggNOG" id="COG1309">
    <property type="taxonomic scope" value="Bacteria"/>
</dbReference>
<dbReference type="InterPro" id="IPR050109">
    <property type="entry name" value="HTH-type_TetR-like_transc_reg"/>
</dbReference>
<dbReference type="AlphaFoldDB" id="A0A1H7USD9"/>
<dbReference type="SUPFAM" id="SSF48498">
    <property type="entry name" value="Tetracyclin repressor-like, C-terminal domain"/>
    <property type="match status" value="1"/>
</dbReference>
<feature type="DNA-binding region" description="H-T-H motif" evidence="4">
    <location>
        <begin position="29"/>
        <end position="48"/>
    </location>
</feature>
<dbReference type="OrthoDB" id="4773059at2"/>
<keyword evidence="2 4" id="KW-0238">DNA-binding</keyword>
<accession>A0A1H7USD9</accession>
<keyword evidence="1" id="KW-0805">Transcription regulation</keyword>
<dbReference type="PROSITE" id="PS50977">
    <property type="entry name" value="HTH_TETR_2"/>
    <property type="match status" value="1"/>
</dbReference>
<sequence>MPVRDGLSRDAVLDAAAELVRANGPGALTMRRLAAELGCAVTGIYWHVGNREALLDELVARTVREMGEIRAEGRTPAQRAESVAHALRRKLRARPHLIALVHERGLTEVMMLPAQRALVHEAHAAGLRGAAAAEAVRALQFQVVGFVLVERNRERAPAQHPGEPDLWTAETAEQDPELASAFAAAPDLDTLFRATVRGLVAALWHRPTGAAESGGTVGVADTVGADYLSPNGAG</sequence>
<evidence type="ECO:0000259" key="5">
    <source>
        <dbReference type="PROSITE" id="PS50977"/>
    </source>
</evidence>
<reference evidence="7" key="1">
    <citation type="submission" date="2016-10" db="EMBL/GenBank/DDBJ databases">
        <authorList>
            <person name="Varghese N."/>
        </authorList>
    </citation>
    <scope>NUCLEOTIDE SEQUENCE [LARGE SCALE GENOMIC DNA]</scope>
    <source>
        <strain evidence="7">DSM 45096 / BCRC 16803 / CGMCC 4.1857 / CIP 109030 / JCM 12277 / KCTC 19219 / NBRC 100920 / 33214</strain>
    </source>
</reference>
<organism evidence="6 7">
    <name type="scientific">Streptacidiphilus jiangxiensis</name>
    <dbReference type="NCBI Taxonomy" id="235985"/>
    <lineage>
        <taxon>Bacteria</taxon>
        <taxon>Bacillati</taxon>
        <taxon>Actinomycetota</taxon>
        <taxon>Actinomycetes</taxon>
        <taxon>Kitasatosporales</taxon>
        <taxon>Streptomycetaceae</taxon>
        <taxon>Streptacidiphilus</taxon>
    </lineage>
</organism>
<dbReference type="STRING" id="235985.SAMN05414137_116137"/>
<dbReference type="RefSeq" id="WP_082015221.1">
    <property type="nucleotide sequence ID" value="NZ_BBPN01000022.1"/>
</dbReference>
<dbReference type="InterPro" id="IPR001647">
    <property type="entry name" value="HTH_TetR"/>
</dbReference>
<dbReference type="Proteomes" id="UP000183015">
    <property type="component" value="Unassembled WGS sequence"/>
</dbReference>
<proteinExistence type="predicted"/>
<gene>
    <name evidence="6" type="ORF">SAMN05414137_116137</name>
</gene>
<evidence type="ECO:0000313" key="7">
    <source>
        <dbReference type="Proteomes" id="UP000183015"/>
    </source>
</evidence>
<keyword evidence="3" id="KW-0804">Transcription</keyword>
<dbReference type="PANTHER" id="PTHR30055:SF234">
    <property type="entry name" value="HTH-TYPE TRANSCRIPTIONAL REGULATOR BETI"/>
    <property type="match status" value="1"/>
</dbReference>
<dbReference type="SUPFAM" id="SSF46689">
    <property type="entry name" value="Homeodomain-like"/>
    <property type="match status" value="1"/>
</dbReference>
<protein>
    <submittedName>
        <fullName evidence="6">DNA-binding transcriptional regulator, AcrR family</fullName>
    </submittedName>
</protein>
<evidence type="ECO:0000256" key="4">
    <source>
        <dbReference type="PROSITE-ProRule" id="PRU00335"/>
    </source>
</evidence>
<feature type="domain" description="HTH tetR-type" evidence="5">
    <location>
        <begin position="6"/>
        <end position="66"/>
    </location>
</feature>
<dbReference type="InterPro" id="IPR036271">
    <property type="entry name" value="Tet_transcr_reg_TetR-rel_C_sf"/>
</dbReference>
<dbReference type="Pfam" id="PF00440">
    <property type="entry name" value="TetR_N"/>
    <property type="match status" value="1"/>
</dbReference>
<keyword evidence="7" id="KW-1185">Reference proteome</keyword>
<dbReference type="InterPro" id="IPR009057">
    <property type="entry name" value="Homeodomain-like_sf"/>
</dbReference>
<evidence type="ECO:0000256" key="2">
    <source>
        <dbReference type="ARBA" id="ARBA00023125"/>
    </source>
</evidence>
<evidence type="ECO:0000256" key="3">
    <source>
        <dbReference type="ARBA" id="ARBA00023163"/>
    </source>
</evidence>
<dbReference type="Gene3D" id="1.10.357.10">
    <property type="entry name" value="Tetracycline Repressor, domain 2"/>
    <property type="match status" value="1"/>
</dbReference>